<reference evidence="6 7" key="1">
    <citation type="submission" date="2023-04" db="EMBL/GenBank/DDBJ databases">
        <title>Lysobacter sp. strain UC isolated from soil sample.</title>
        <authorList>
            <person name="Choksket S."/>
            <person name="Harshvardhan F."/>
            <person name="Rana R."/>
            <person name="Patil P.B."/>
            <person name="Korpole S."/>
        </authorList>
    </citation>
    <scope>NUCLEOTIDE SEQUENCE [LARGE SCALE GENOMIC DNA]</scope>
    <source>
        <strain evidence="6 7">UC</strain>
    </source>
</reference>
<feature type="compositionally biased region" description="Basic and acidic residues" evidence="4">
    <location>
        <begin position="81"/>
        <end position="111"/>
    </location>
</feature>
<evidence type="ECO:0000313" key="6">
    <source>
        <dbReference type="EMBL" id="MDR0182934.1"/>
    </source>
</evidence>
<keyword evidence="7" id="KW-1185">Reference proteome</keyword>
<evidence type="ECO:0000259" key="5">
    <source>
        <dbReference type="Pfam" id="PF02120"/>
    </source>
</evidence>
<dbReference type="PANTHER" id="PTHR37533:SF2">
    <property type="entry name" value="FLAGELLAR HOOK-LENGTH CONTROL PROTEIN"/>
    <property type="match status" value="1"/>
</dbReference>
<feature type="region of interest" description="Disordered" evidence="4">
    <location>
        <begin position="373"/>
        <end position="427"/>
    </location>
</feature>
<sequence>MQAFDALFGAQRANAARTTTSDASRSSNAQDDAATGGFDRMLQSQGSRGTASRTTEAPARTKQDEAKPRDAQSPRASEQARSSDESKAAETKPKNDTHDTARAESKDDAPRESAGAKGDADATAATADEAATASGEASTTTASATTNDAATPALPEQMLALLNGLAGTNAAPAAATSAPIAEALPPGLLRGDALATATDPRGGNASAPVLPTLPGAQPAAAAPGEGDATTAFAMAMGAAATTDAKTAASSDVGFDTTAIGDTTSTAPLSASTMTQHPLSRAAAAAVQANAPIALDNGFDDGLSSRIAWLADQKIGHAEIRVTPDHLGAIDVRLQLDGNRVNAEFHSAQPEVRHALESSLPRLRDMLGQQGLQLGQADVGQRQAQQQGTPNGQGGSLAGANDRGDAANDGGWTRGPVRASRGLLDEYA</sequence>
<name>A0ABU1CEF0_9GAMM</name>
<feature type="compositionally biased region" description="Low complexity" evidence="4">
    <location>
        <begin position="12"/>
        <end position="29"/>
    </location>
</feature>
<keyword evidence="6" id="KW-0282">Flagellum</keyword>
<evidence type="ECO:0000256" key="3">
    <source>
        <dbReference type="ARBA" id="ARBA00022795"/>
    </source>
</evidence>
<dbReference type="EMBL" id="JARUHG010000002">
    <property type="protein sequence ID" value="MDR0182934.1"/>
    <property type="molecule type" value="Genomic_DNA"/>
</dbReference>
<organism evidence="6 7">
    <name type="scientific">Lysobacter arvi</name>
    <dbReference type="NCBI Taxonomy" id="3038776"/>
    <lineage>
        <taxon>Bacteria</taxon>
        <taxon>Pseudomonadati</taxon>
        <taxon>Pseudomonadota</taxon>
        <taxon>Gammaproteobacteria</taxon>
        <taxon>Lysobacterales</taxon>
        <taxon>Lysobacteraceae</taxon>
        <taxon>Lysobacter</taxon>
    </lineage>
</organism>
<proteinExistence type="inferred from homology"/>
<gene>
    <name evidence="6" type="ORF">P8609_08105</name>
</gene>
<comment type="caution">
    <text evidence="6">The sequence shown here is derived from an EMBL/GenBank/DDBJ whole genome shotgun (WGS) entry which is preliminary data.</text>
</comment>
<dbReference type="CDD" id="cd17470">
    <property type="entry name" value="T3SS_Flik_C"/>
    <property type="match status" value="1"/>
</dbReference>
<feature type="compositionally biased region" description="Low complexity" evidence="4">
    <location>
        <begin position="373"/>
        <end position="389"/>
    </location>
</feature>
<feature type="domain" description="Flagellar hook-length control protein-like C-terminal" evidence="5">
    <location>
        <begin position="305"/>
        <end position="386"/>
    </location>
</feature>
<dbReference type="InterPro" id="IPR021136">
    <property type="entry name" value="Flagellar_hook_control-like_C"/>
</dbReference>
<dbReference type="InterPro" id="IPR052563">
    <property type="entry name" value="FliK"/>
</dbReference>
<keyword evidence="3" id="KW-1005">Bacterial flagellum biogenesis</keyword>
<feature type="region of interest" description="Disordered" evidence="4">
    <location>
        <begin position="192"/>
        <end position="224"/>
    </location>
</feature>
<accession>A0ABU1CEF0</accession>
<comment type="function">
    <text evidence="1">Controls the length of the flagellar hook.</text>
</comment>
<evidence type="ECO:0000256" key="4">
    <source>
        <dbReference type="SAM" id="MobiDB-lite"/>
    </source>
</evidence>
<feature type="region of interest" description="Disordered" evidence="4">
    <location>
        <begin position="1"/>
        <end position="148"/>
    </location>
</feature>
<dbReference type="InterPro" id="IPR001635">
    <property type="entry name" value="Flag_hook_Flik"/>
</dbReference>
<dbReference type="Gene3D" id="3.30.750.140">
    <property type="match status" value="1"/>
</dbReference>
<dbReference type="PANTHER" id="PTHR37533">
    <property type="entry name" value="FLAGELLAR HOOK-LENGTH CONTROL PROTEIN"/>
    <property type="match status" value="1"/>
</dbReference>
<feature type="compositionally biased region" description="Polar residues" evidence="4">
    <location>
        <begin position="42"/>
        <end position="55"/>
    </location>
</feature>
<evidence type="ECO:0000256" key="1">
    <source>
        <dbReference type="ARBA" id="ARBA00003944"/>
    </source>
</evidence>
<feature type="compositionally biased region" description="Low complexity" evidence="4">
    <location>
        <begin position="113"/>
        <end position="148"/>
    </location>
</feature>
<dbReference type="RefSeq" id="WP_309262104.1">
    <property type="nucleotide sequence ID" value="NZ_JARUHG010000002.1"/>
</dbReference>
<keyword evidence="6" id="KW-0966">Cell projection</keyword>
<dbReference type="InterPro" id="IPR038610">
    <property type="entry name" value="FliK-like_C_sf"/>
</dbReference>
<comment type="similarity">
    <text evidence="2">Belongs to the FliK family.</text>
</comment>
<dbReference type="Proteomes" id="UP001233535">
    <property type="component" value="Unassembled WGS sequence"/>
</dbReference>
<protein>
    <submittedName>
        <fullName evidence="6">Flagellar hook-length control protein FliK</fullName>
    </submittedName>
</protein>
<evidence type="ECO:0000313" key="7">
    <source>
        <dbReference type="Proteomes" id="UP001233535"/>
    </source>
</evidence>
<dbReference type="Pfam" id="PF02120">
    <property type="entry name" value="Flg_hook"/>
    <property type="match status" value="1"/>
</dbReference>
<feature type="compositionally biased region" description="Low complexity" evidence="4">
    <location>
        <begin position="212"/>
        <end position="224"/>
    </location>
</feature>
<keyword evidence="6" id="KW-0969">Cilium</keyword>
<feature type="compositionally biased region" description="Basic and acidic residues" evidence="4">
    <location>
        <begin position="59"/>
        <end position="72"/>
    </location>
</feature>
<dbReference type="PRINTS" id="PR01007">
    <property type="entry name" value="FLGHOOKFLIK"/>
</dbReference>
<evidence type="ECO:0000256" key="2">
    <source>
        <dbReference type="ARBA" id="ARBA00009149"/>
    </source>
</evidence>